<keyword evidence="8 20" id="KW-0479">Metal-binding</keyword>
<feature type="transmembrane region" description="Helical" evidence="20">
    <location>
        <begin position="398"/>
        <end position="420"/>
    </location>
</feature>
<dbReference type="SUPFAM" id="SSF81653">
    <property type="entry name" value="Calcium ATPase, transduction domain A"/>
    <property type="match status" value="1"/>
</dbReference>
<dbReference type="InterPro" id="IPR036412">
    <property type="entry name" value="HAD-like_sf"/>
</dbReference>
<evidence type="ECO:0000256" key="6">
    <source>
        <dbReference type="ARBA" id="ARBA00022553"/>
    </source>
</evidence>
<dbReference type="PANTHER" id="PTHR43520">
    <property type="entry name" value="ATP7, ISOFORM B"/>
    <property type="match status" value="1"/>
</dbReference>
<dbReference type="Gene3D" id="3.40.1110.10">
    <property type="entry name" value="Calcium-transporting ATPase, cytoplasmic domain N"/>
    <property type="match status" value="1"/>
</dbReference>
<dbReference type="GO" id="GO:0055070">
    <property type="term" value="P:copper ion homeostasis"/>
    <property type="evidence" value="ECO:0007669"/>
    <property type="project" value="TreeGrafter"/>
</dbReference>
<evidence type="ECO:0000256" key="2">
    <source>
        <dbReference type="ARBA" id="ARBA00006024"/>
    </source>
</evidence>
<dbReference type="InterPro" id="IPR017969">
    <property type="entry name" value="Heavy-metal-associated_CS"/>
</dbReference>
<comment type="catalytic activity">
    <reaction evidence="19">
        <text>Cu(+)(in) + ATP + H2O = Cu(+)(out) + ADP + phosphate + H(+)</text>
        <dbReference type="Rhea" id="RHEA:25792"/>
        <dbReference type="ChEBI" id="CHEBI:15377"/>
        <dbReference type="ChEBI" id="CHEBI:15378"/>
        <dbReference type="ChEBI" id="CHEBI:30616"/>
        <dbReference type="ChEBI" id="CHEBI:43474"/>
        <dbReference type="ChEBI" id="CHEBI:49552"/>
        <dbReference type="ChEBI" id="CHEBI:456216"/>
        <dbReference type="EC" id="7.2.2.8"/>
    </reaction>
</comment>
<keyword evidence="6" id="KW-0597">Phosphoprotein</keyword>
<dbReference type="GO" id="GO:0005507">
    <property type="term" value="F:copper ion binding"/>
    <property type="evidence" value="ECO:0007669"/>
    <property type="project" value="TreeGrafter"/>
</dbReference>
<evidence type="ECO:0000256" key="7">
    <source>
        <dbReference type="ARBA" id="ARBA00022692"/>
    </source>
</evidence>
<feature type="transmembrane region" description="Helical" evidence="20">
    <location>
        <begin position="143"/>
        <end position="164"/>
    </location>
</feature>
<dbReference type="Pfam" id="PF00122">
    <property type="entry name" value="E1-E2_ATPase"/>
    <property type="match status" value="1"/>
</dbReference>
<evidence type="ECO:0000256" key="20">
    <source>
        <dbReference type="RuleBase" id="RU362081"/>
    </source>
</evidence>
<dbReference type="PRINTS" id="PR00119">
    <property type="entry name" value="CATATPASE"/>
</dbReference>
<feature type="transmembrane region" description="Helical" evidence="20">
    <location>
        <begin position="773"/>
        <end position="793"/>
    </location>
</feature>
<comment type="subcellular location">
    <subcellularLocation>
        <location evidence="1">Cell membrane</location>
        <topology evidence="1">Multi-pass membrane protein</topology>
    </subcellularLocation>
</comment>
<evidence type="ECO:0000313" key="23">
    <source>
        <dbReference type="EMBL" id="OIP97244.1"/>
    </source>
</evidence>
<evidence type="ECO:0000256" key="16">
    <source>
        <dbReference type="ARBA" id="ARBA00023065"/>
    </source>
</evidence>
<keyword evidence="14 20" id="KW-1133">Transmembrane helix</keyword>
<dbReference type="Pfam" id="PF00702">
    <property type="entry name" value="Hydrolase"/>
    <property type="match status" value="1"/>
</dbReference>
<dbReference type="Pfam" id="PF00403">
    <property type="entry name" value="HMA"/>
    <property type="match status" value="1"/>
</dbReference>
<dbReference type="STRING" id="1817892.AUK40_03615"/>
<dbReference type="PRINTS" id="PR00943">
    <property type="entry name" value="CUATPASE"/>
</dbReference>
<dbReference type="SUPFAM" id="SSF55008">
    <property type="entry name" value="HMA, heavy metal-associated domain"/>
    <property type="match status" value="1"/>
</dbReference>
<dbReference type="SFLD" id="SFLDF00027">
    <property type="entry name" value="p-type_atpase"/>
    <property type="match status" value="1"/>
</dbReference>
<dbReference type="InterPro" id="IPR059000">
    <property type="entry name" value="ATPase_P-type_domA"/>
</dbReference>
<evidence type="ECO:0000256" key="13">
    <source>
        <dbReference type="ARBA" id="ARBA00022967"/>
    </source>
</evidence>
<dbReference type="Proteomes" id="UP000183245">
    <property type="component" value="Unassembled WGS sequence"/>
</dbReference>
<feature type="transmembrane region" description="Helical" evidence="20">
    <location>
        <begin position="714"/>
        <end position="737"/>
    </location>
</feature>
<dbReference type="CDD" id="cd00371">
    <property type="entry name" value="HMA"/>
    <property type="match status" value="1"/>
</dbReference>
<dbReference type="InterPro" id="IPR023299">
    <property type="entry name" value="ATPase_P-typ_cyto_dom_N"/>
</dbReference>
<gene>
    <name evidence="23" type="ORF">AUK40_03615</name>
</gene>
<evidence type="ECO:0000256" key="14">
    <source>
        <dbReference type="ARBA" id="ARBA00022989"/>
    </source>
</evidence>
<dbReference type="InterPro" id="IPR008250">
    <property type="entry name" value="ATPase_P-typ_transduc_dom_A_sf"/>
</dbReference>
<dbReference type="CDD" id="cd02094">
    <property type="entry name" value="P-type_ATPase_Cu-like"/>
    <property type="match status" value="1"/>
</dbReference>
<evidence type="ECO:0000256" key="8">
    <source>
        <dbReference type="ARBA" id="ARBA00022723"/>
    </source>
</evidence>
<dbReference type="FunFam" id="3.40.50.1000:FF:000144">
    <property type="entry name" value="copper-transporting ATPase 1 isoform X2"/>
    <property type="match status" value="1"/>
</dbReference>
<evidence type="ECO:0000256" key="9">
    <source>
        <dbReference type="ARBA" id="ARBA00022741"/>
    </source>
</evidence>
<keyword evidence="11 20" id="KW-0067">ATP-binding</keyword>
<evidence type="ECO:0000256" key="21">
    <source>
        <dbReference type="SAM" id="MobiDB-lite"/>
    </source>
</evidence>
<comment type="caution">
    <text evidence="23">The sequence shown here is derived from an EMBL/GenBank/DDBJ whole genome shotgun (WGS) entry which is preliminary data.</text>
</comment>
<dbReference type="InterPro" id="IPR018303">
    <property type="entry name" value="ATPase_P-typ_P_site"/>
</dbReference>
<keyword evidence="9 20" id="KW-0547">Nucleotide-binding</keyword>
<comment type="similarity">
    <text evidence="2 20">Belongs to the cation transport ATPase (P-type) (TC 3.A.3) family. Type IB subfamily.</text>
</comment>
<evidence type="ECO:0000256" key="15">
    <source>
        <dbReference type="ARBA" id="ARBA00023008"/>
    </source>
</evidence>
<keyword evidence="5 20" id="KW-1003">Cell membrane</keyword>
<dbReference type="GO" id="GO:0016887">
    <property type="term" value="F:ATP hydrolysis activity"/>
    <property type="evidence" value="ECO:0007669"/>
    <property type="project" value="InterPro"/>
</dbReference>
<dbReference type="Gene3D" id="2.70.150.10">
    <property type="entry name" value="Calcium-transporting ATPase, cytoplasmic transduction domain A"/>
    <property type="match status" value="1"/>
</dbReference>
<dbReference type="InterPro" id="IPR036163">
    <property type="entry name" value="HMA_dom_sf"/>
</dbReference>
<name>A0A1J5IJL1_9BACT</name>
<feature type="transmembrane region" description="Helical" evidence="20">
    <location>
        <begin position="370"/>
        <end position="392"/>
    </location>
</feature>
<evidence type="ECO:0000256" key="17">
    <source>
        <dbReference type="ARBA" id="ARBA00023136"/>
    </source>
</evidence>
<dbReference type="SUPFAM" id="SSF81665">
    <property type="entry name" value="Calcium ATPase, transmembrane domain M"/>
    <property type="match status" value="1"/>
</dbReference>
<evidence type="ECO:0000259" key="22">
    <source>
        <dbReference type="PROSITE" id="PS50846"/>
    </source>
</evidence>
<keyword evidence="4" id="KW-0813">Transport</keyword>
<dbReference type="SFLD" id="SFLDG00002">
    <property type="entry name" value="C1.7:_P-type_atpase_like"/>
    <property type="match status" value="1"/>
</dbReference>
<accession>A0A1J5IJL1</accession>
<evidence type="ECO:0000256" key="3">
    <source>
        <dbReference type="ARBA" id="ARBA00012517"/>
    </source>
</evidence>
<sequence>KPPQPALSDQSVDTSARQSGKKVNLSLEGMHCSSCAAIIERSIKKLPGITQANVNFAAEKASVSFDENKTSVEDLKNAVKKAGYGAELVNEKDPEFDRKKRSLEIKNQWKKFLFGAVFSAPMLYFMLLDFFKWLPGGTTLPPYFGIVSLLLATPVQFIIGAGFYRGMWSSLKMKTFNMDSLIAIGTSSAFFYSLINFIVFAVTNKSLIGLNGEKIPEMYFETAAFLITFVVLGKYLEMQAKGQTSTAISKLMGLQAKTARVIRNGMTTDISIDDVVAGDIVLVRPGEKVPVDGVITKGHSAVDESMITGESIPVEKNEGDRVIGATMNKTGSFEFKADRVGSETTLSQIIRLIEDAQGSKAPIQAFADRISAVFVPTVITIAILTFLVWFFILGATLSFALMAFTSVIVIACPCALGLATPTAIMVGTGKGAEQGILIKGGEPLEAANRITTIIFDKTGTLTHGKPEVTDVESFGSIDEDEVLRVAASLEKSSEHPLAEAIYSYAGAEGVKLSETSDFKAVPGHGVEGVVDGKKYYFGNRKLMIEVAGLPIDKIDRKLKRMEQQGKTAMILSSETEILGAVGVADTVKETSREAIARLKSMGIVVWMITGDNQMTAAAIAKEVGITNVLAEVLPQDKANEVKRLQSGGKKVGMVGDGINDAPALAQADLGIAMGSGTDVAMEAGGIVIIRNDLNDVVTAIELSKESFQKIKQNMFFALFYNVIGIPIAARAFAWAGFILKPELAGLAMALSSISVVSNSLFIRSFRPRKRNYVSLVAPIVMMLAFTFMFFEFARLSSTMAESKTMSNDSSAETSGMVSSEKPSINPAVTATANQILSSGVLSMTFTPDGTPKAFVSIPNRYLTSELVDEGSAASADYTLILGSEEAQMMREENLFTSPGDTLENFFGISSVRIIGILTPTGTALDSMHIINNTTATALSGAHAIKVKEAQEGDIEIFYQIASASDIPFKYQDSLSAEALNPVVIGSVRYLPIFFGSREGAMMQEEGNFSAEGDRLDDYYGSPVIISRILPKTDTMLDSLHFVSLGFTL</sequence>
<organism evidence="23 24">
    <name type="scientific">Candidatus Wirthbacteria bacterium CG2_30_54_11</name>
    <dbReference type="NCBI Taxonomy" id="1817892"/>
    <lineage>
        <taxon>Bacteria</taxon>
        <taxon>Candidatus Wirthbacteria</taxon>
    </lineage>
</organism>
<keyword evidence="17 20" id="KW-0472">Membrane</keyword>
<dbReference type="InterPro" id="IPR001757">
    <property type="entry name" value="P_typ_ATPase"/>
</dbReference>
<dbReference type="Gene3D" id="3.30.70.100">
    <property type="match status" value="1"/>
</dbReference>
<dbReference type="NCBIfam" id="TIGR01494">
    <property type="entry name" value="ATPase_P-type"/>
    <property type="match status" value="1"/>
</dbReference>
<dbReference type="InterPro" id="IPR044492">
    <property type="entry name" value="P_typ_ATPase_HD_dom"/>
</dbReference>
<dbReference type="GO" id="GO:0005524">
    <property type="term" value="F:ATP binding"/>
    <property type="evidence" value="ECO:0007669"/>
    <property type="project" value="UniProtKB-UniRule"/>
</dbReference>
<dbReference type="InterPro" id="IPR023214">
    <property type="entry name" value="HAD_sf"/>
</dbReference>
<keyword evidence="13" id="KW-1278">Translocase</keyword>
<evidence type="ECO:0000256" key="4">
    <source>
        <dbReference type="ARBA" id="ARBA00022448"/>
    </source>
</evidence>
<keyword evidence="10" id="KW-0187">Copper transport</keyword>
<dbReference type="FunFam" id="2.70.150.10:FF:000020">
    <property type="entry name" value="Copper-exporting P-type ATPase A"/>
    <property type="match status" value="1"/>
</dbReference>
<dbReference type="EMBL" id="MNZT01000061">
    <property type="protein sequence ID" value="OIP97244.1"/>
    <property type="molecule type" value="Genomic_DNA"/>
</dbReference>
<dbReference type="PROSITE" id="PS50846">
    <property type="entry name" value="HMA_2"/>
    <property type="match status" value="1"/>
</dbReference>
<evidence type="ECO:0000256" key="19">
    <source>
        <dbReference type="ARBA" id="ARBA00049289"/>
    </source>
</evidence>
<evidence type="ECO:0000256" key="11">
    <source>
        <dbReference type="ARBA" id="ARBA00022840"/>
    </source>
</evidence>
<dbReference type="InterPro" id="IPR027256">
    <property type="entry name" value="P-typ_ATPase_IB"/>
</dbReference>
<keyword evidence="15" id="KW-0186">Copper</keyword>
<feature type="transmembrane region" description="Helical" evidence="20">
    <location>
        <begin position="176"/>
        <end position="198"/>
    </location>
</feature>
<dbReference type="GO" id="GO:0140581">
    <property type="term" value="F:P-type monovalent copper transporter activity"/>
    <property type="evidence" value="ECO:0007669"/>
    <property type="project" value="UniProtKB-EC"/>
</dbReference>
<dbReference type="AlphaFoldDB" id="A0A1J5IJL1"/>
<evidence type="ECO:0000256" key="1">
    <source>
        <dbReference type="ARBA" id="ARBA00004651"/>
    </source>
</evidence>
<dbReference type="EC" id="7.2.2.8" evidence="3"/>
<evidence type="ECO:0000256" key="5">
    <source>
        <dbReference type="ARBA" id="ARBA00022475"/>
    </source>
</evidence>
<dbReference type="SFLD" id="SFLDS00003">
    <property type="entry name" value="Haloacid_Dehalogenase"/>
    <property type="match status" value="1"/>
</dbReference>
<dbReference type="NCBIfam" id="TIGR01511">
    <property type="entry name" value="ATPase-IB1_Cu"/>
    <property type="match status" value="1"/>
</dbReference>
<keyword evidence="7 20" id="KW-0812">Transmembrane</keyword>
<proteinExistence type="inferred from homology"/>
<dbReference type="NCBIfam" id="TIGR01525">
    <property type="entry name" value="ATPase-IB_hvy"/>
    <property type="match status" value="1"/>
</dbReference>
<feature type="transmembrane region" description="Helical" evidence="20">
    <location>
        <begin position="112"/>
        <end position="131"/>
    </location>
</feature>
<keyword evidence="16" id="KW-0406">Ion transport</keyword>
<dbReference type="Gene3D" id="3.40.50.1000">
    <property type="entry name" value="HAD superfamily/HAD-like"/>
    <property type="match status" value="1"/>
</dbReference>
<reference evidence="23 24" key="1">
    <citation type="journal article" date="2016" name="Environ. Microbiol.">
        <title>Genomic resolution of a cold subsurface aquifer community provides metabolic insights for novel microbes adapted to high CO concentrations.</title>
        <authorList>
            <person name="Probst A.J."/>
            <person name="Castelle C.J."/>
            <person name="Singh A."/>
            <person name="Brown C.T."/>
            <person name="Anantharaman K."/>
            <person name="Sharon I."/>
            <person name="Hug L.A."/>
            <person name="Burstein D."/>
            <person name="Emerson J.B."/>
            <person name="Thomas B.C."/>
            <person name="Banfield J.F."/>
        </authorList>
    </citation>
    <scope>NUCLEOTIDE SEQUENCE [LARGE SCALE GENOMIC DNA]</scope>
    <source>
        <strain evidence="23">CG2_30_54_11</strain>
    </source>
</reference>
<dbReference type="SUPFAM" id="SSF56784">
    <property type="entry name" value="HAD-like"/>
    <property type="match status" value="1"/>
</dbReference>
<evidence type="ECO:0000256" key="10">
    <source>
        <dbReference type="ARBA" id="ARBA00022796"/>
    </source>
</evidence>
<dbReference type="PROSITE" id="PS01047">
    <property type="entry name" value="HMA_1"/>
    <property type="match status" value="1"/>
</dbReference>
<dbReference type="GO" id="GO:0005886">
    <property type="term" value="C:plasma membrane"/>
    <property type="evidence" value="ECO:0007669"/>
    <property type="project" value="UniProtKB-SubCell"/>
</dbReference>
<evidence type="ECO:0000256" key="12">
    <source>
        <dbReference type="ARBA" id="ARBA00022842"/>
    </source>
</evidence>
<feature type="region of interest" description="Disordered" evidence="21">
    <location>
        <begin position="1"/>
        <end position="20"/>
    </location>
</feature>
<feature type="compositionally biased region" description="Polar residues" evidence="21">
    <location>
        <begin position="7"/>
        <end position="18"/>
    </location>
</feature>
<feature type="transmembrane region" description="Helical" evidence="20">
    <location>
        <begin position="218"/>
        <end position="236"/>
    </location>
</feature>
<dbReference type="GO" id="GO:0043682">
    <property type="term" value="F:P-type divalent copper transporter activity"/>
    <property type="evidence" value="ECO:0007669"/>
    <property type="project" value="TreeGrafter"/>
</dbReference>
<evidence type="ECO:0000256" key="18">
    <source>
        <dbReference type="ARBA" id="ARBA00033239"/>
    </source>
</evidence>
<dbReference type="FunFam" id="3.30.70.100:FF:000005">
    <property type="entry name" value="Copper-exporting P-type ATPase A"/>
    <property type="match status" value="1"/>
</dbReference>
<dbReference type="InterPro" id="IPR023298">
    <property type="entry name" value="ATPase_P-typ_TM_dom_sf"/>
</dbReference>
<dbReference type="PROSITE" id="PS00154">
    <property type="entry name" value="ATPASE_E1_E2"/>
    <property type="match status" value="1"/>
</dbReference>
<feature type="domain" description="HMA" evidence="22">
    <location>
        <begin position="21"/>
        <end position="87"/>
    </location>
</feature>
<keyword evidence="12" id="KW-0460">Magnesium</keyword>
<dbReference type="PANTHER" id="PTHR43520:SF8">
    <property type="entry name" value="P-TYPE CU(+) TRANSPORTER"/>
    <property type="match status" value="1"/>
</dbReference>
<dbReference type="InterPro" id="IPR006121">
    <property type="entry name" value="HMA_dom"/>
</dbReference>
<feature type="non-terminal residue" evidence="23">
    <location>
        <position position="1"/>
    </location>
</feature>
<evidence type="ECO:0000313" key="24">
    <source>
        <dbReference type="Proteomes" id="UP000183245"/>
    </source>
</evidence>
<feature type="transmembrane region" description="Helical" evidence="20">
    <location>
        <begin position="743"/>
        <end position="761"/>
    </location>
</feature>
<protein>
    <recommendedName>
        <fullName evidence="3">P-type Cu(+) transporter</fullName>
        <ecNumber evidence="3">7.2.2.8</ecNumber>
    </recommendedName>
    <alternativeName>
        <fullName evidence="18">Cu(+)-exporting ATPase</fullName>
    </alternativeName>
</protein>